<accession>A0A366H793</accession>
<dbReference type="EMBL" id="QNRR01000015">
    <property type="protein sequence ID" value="RBP36860.1"/>
    <property type="molecule type" value="Genomic_DNA"/>
</dbReference>
<dbReference type="AlphaFoldDB" id="A0A366H793"/>
<name>A0A366H793_9BACT</name>
<protein>
    <submittedName>
        <fullName evidence="1">Uncharacterized protein</fullName>
    </submittedName>
</protein>
<comment type="caution">
    <text evidence="1">The sequence shown here is derived from an EMBL/GenBank/DDBJ whole genome shotgun (WGS) entry which is preliminary data.</text>
</comment>
<proteinExistence type="predicted"/>
<dbReference type="Proteomes" id="UP000253426">
    <property type="component" value="Unassembled WGS sequence"/>
</dbReference>
<evidence type="ECO:0000313" key="2">
    <source>
        <dbReference type="Proteomes" id="UP000253426"/>
    </source>
</evidence>
<organism evidence="1 2">
    <name type="scientific">Roseimicrobium gellanilyticum</name>
    <dbReference type="NCBI Taxonomy" id="748857"/>
    <lineage>
        <taxon>Bacteria</taxon>
        <taxon>Pseudomonadati</taxon>
        <taxon>Verrucomicrobiota</taxon>
        <taxon>Verrucomicrobiia</taxon>
        <taxon>Verrucomicrobiales</taxon>
        <taxon>Verrucomicrobiaceae</taxon>
        <taxon>Roseimicrobium</taxon>
    </lineage>
</organism>
<sequence>MRARTTPRCAFVTPEIDIEKVENAIKKMSLVRFSIFLAKLGLDEDEFCDSWAPAERLRVFKKLRASGEITWEQVVSKLTNPKSFIKQTPQGPGTSPTCVNVLADLQRSHSLLDAAMFALKNLQKGCNLNMPPGHV</sequence>
<evidence type="ECO:0000313" key="1">
    <source>
        <dbReference type="EMBL" id="RBP36860.1"/>
    </source>
</evidence>
<keyword evidence="2" id="KW-1185">Reference proteome</keyword>
<gene>
    <name evidence="1" type="ORF">DES53_1151</name>
</gene>
<reference evidence="1 2" key="1">
    <citation type="submission" date="2018-06" db="EMBL/GenBank/DDBJ databases">
        <title>Genomic Encyclopedia of Type Strains, Phase IV (KMG-IV): sequencing the most valuable type-strain genomes for metagenomic binning, comparative biology and taxonomic classification.</title>
        <authorList>
            <person name="Goeker M."/>
        </authorList>
    </citation>
    <scope>NUCLEOTIDE SEQUENCE [LARGE SCALE GENOMIC DNA]</scope>
    <source>
        <strain evidence="1 2">DSM 25532</strain>
    </source>
</reference>